<dbReference type="PROSITE" id="PS51891">
    <property type="entry name" value="CENP_V_GFA"/>
    <property type="match status" value="1"/>
</dbReference>
<evidence type="ECO:0000313" key="6">
    <source>
        <dbReference type="EMBL" id="MCD9096333.1"/>
    </source>
</evidence>
<dbReference type="EMBL" id="JAJQKU010000002">
    <property type="protein sequence ID" value="MCD9096333.1"/>
    <property type="molecule type" value="Genomic_DNA"/>
</dbReference>
<evidence type="ECO:0000313" key="7">
    <source>
        <dbReference type="Proteomes" id="UP001430360"/>
    </source>
</evidence>
<dbReference type="PANTHER" id="PTHR33337">
    <property type="entry name" value="GFA DOMAIN-CONTAINING PROTEIN"/>
    <property type="match status" value="1"/>
</dbReference>
<organism evidence="6 7">
    <name type="scientific">Luteimonas fraxinea</name>
    <dbReference type="NCBI Taxonomy" id="2901869"/>
    <lineage>
        <taxon>Bacteria</taxon>
        <taxon>Pseudomonadati</taxon>
        <taxon>Pseudomonadota</taxon>
        <taxon>Gammaproteobacteria</taxon>
        <taxon>Lysobacterales</taxon>
        <taxon>Lysobacteraceae</taxon>
        <taxon>Luteimonas</taxon>
    </lineage>
</organism>
<evidence type="ECO:0000256" key="4">
    <source>
        <dbReference type="ARBA" id="ARBA00023239"/>
    </source>
</evidence>
<feature type="domain" description="CENP-V/GFA" evidence="5">
    <location>
        <begin position="11"/>
        <end position="125"/>
    </location>
</feature>
<name>A0ABS8UCE5_9GAMM</name>
<comment type="caution">
    <text evidence="6">The sequence shown here is derived from an EMBL/GenBank/DDBJ whole genome shotgun (WGS) entry which is preliminary data.</text>
</comment>
<keyword evidence="2" id="KW-0479">Metal-binding</keyword>
<keyword evidence="7" id="KW-1185">Reference proteome</keyword>
<proteinExistence type="inferred from homology"/>
<evidence type="ECO:0000256" key="3">
    <source>
        <dbReference type="ARBA" id="ARBA00022833"/>
    </source>
</evidence>
<evidence type="ECO:0000259" key="5">
    <source>
        <dbReference type="PROSITE" id="PS51891"/>
    </source>
</evidence>
<dbReference type="Pfam" id="PF04828">
    <property type="entry name" value="GFA"/>
    <property type="match status" value="1"/>
</dbReference>
<dbReference type="InterPro" id="IPR011057">
    <property type="entry name" value="Mss4-like_sf"/>
</dbReference>
<reference evidence="6" key="1">
    <citation type="submission" date="2021-12" db="EMBL/GenBank/DDBJ databases">
        <authorList>
            <person name="Ulrich A."/>
        </authorList>
    </citation>
    <scope>NUCLEOTIDE SEQUENCE</scope>
    <source>
        <strain evidence="6">A1P009</strain>
    </source>
</reference>
<dbReference type="PANTHER" id="PTHR33337:SF40">
    <property type="entry name" value="CENP-V_GFA DOMAIN-CONTAINING PROTEIN-RELATED"/>
    <property type="match status" value="1"/>
</dbReference>
<evidence type="ECO:0000256" key="2">
    <source>
        <dbReference type="ARBA" id="ARBA00022723"/>
    </source>
</evidence>
<dbReference type="InterPro" id="IPR006913">
    <property type="entry name" value="CENP-V/GFA"/>
</dbReference>
<reference evidence="6" key="2">
    <citation type="journal article" date="2022" name="Syst. Appl. Microbiol.">
        <title>Physiological and genomic characterisation of Luteimonas fraxinea sp. nov., a bacterial species associated with trees tolerant to ash dieback.</title>
        <authorList>
            <person name="Ulrich K."/>
            <person name="Becker R."/>
            <person name="Behrendt U."/>
            <person name="Kube M."/>
            <person name="Schneck V."/>
            <person name="Ulrich A."/>
        </authorList>
    </citation>
    <scope>NUCLEOTIDE SEQUENCE</scope>
    <source>
        <strain evidence="6">A1P009</strain>
    </source>
</reference>
<evidence type="ECO:0000256" key="1">
    <source>
        <dbReference type="ARBA" id="ARBA00005495"/>
    </source>
</evidence>
<protein>
    <submittedName>
        <fullName evidence="6">GFA family protein</fullName>
    </submittedName>
</protein>
<gene>
    <name evidence="6" type="ORF">LTT95_05200</name>
</gene>
<sequence length="145" mass="15363">MSEAIDSADRLHGHCLCDGVTLSVPATAHAVHACHCGACRRWHGGPAMVLQAGDDLRIETGDALVRAFASSEWAERAFCSTCGSSLYFCTPGDGQHYVAAGLFDAIPCARFEAEIFIDARPDWYALAGSDEQLTGEAFLARIGAG</sequence>
<keyword evidence="3" id="KW-0862">Zinc</keyword>
<keyword evidence="4" id="KW-0456">Lyase</keyword>
<accession>A0ABS8UCE5</accession>
<dbReference type="RefSeq" id="WP_232134877.1">
    <property type="nucleotide sequence ID" value="NZ_CP089507.1"/>
</dbReference>
<dbReference type="Gene3D" id="3.90.1590.10">
    <property type="entry name" value="glutathione-dependent formaldehyde- activating enzyme (gfa)"/>
    <property type="match status" value="1"/>
</dbReference>
<dbReference type="Proteomes" id="UP001430360">
    <property type="component" value="Unassembled WGS sequence"/>
</dbReference>
<comment type="similarity">
    <text evidence="1">Belongs to the Gfa family.</text>
</comment>
<dbReference type="SUPFAM" id="SSF51316">
    <property type="entry name" value="Mss4-like"/>
    <property type="match status" value="1"/>
</dbReference>